<dbReference type="SUPFAM" id="SSF53822">
    <property type="entry name" value="Periplasmic binding protein-like I"/>
    <property type="match status" value="1"/>
</dbReference>
<dbReference type="InterPro" id="IPR039570">
    <property type="entry name" value="AmiC_PBP1"/>
</dbReference>
<organism evidence="1 2">
    <name type="scientific">Tabrizicola soli</name>
    <dbReference type="NCBI Taxonomy" id="2185115"/>
    <lineage>
        <taxon>Bacteria</taxon>
        <taxon>Pseudomonadati</taxon>
        <taxon>Pseudomonadota</taxon>
        <taxon>Alphaproteobacteria</taxon>
        <taxon>Rhodobacterales</taxon>
        <taxon>Paracoccaceae</taxon>
        <taxon>Tabrizicola</taxon>
    </lineage>
</organism>
<gene>
    <name evidence="1" type="ORF">ACFOD6_19600</name>
</gene>
<name>A0ABV7DYL3_9RHOB</name>
<dbReference type="Gene3D" id="3.40.50.2300">
    <property type="match status" value="2"/>
</dbReference>
<evidence type="ECO:0000313" key="2">
    <source>
        <dbReference type="Proteomes" id="UP001595445"/>
    </source>
</evidence>
<dbReference type="PANTHER" id="PTHR47628">
    <property type="match status" value="1"/>
</dbReference>
<dbReference type="InterPro" id="IPR028082">
    <property type="entry name" value="Peripla_BP_I"/>
</dbReference>
<dbReference type="RefSeq" id="WP_197646488.1">
    <property type="nucleotide sequence ID" value="NZ_JAEACP010000018.1"/>
</dbReference>
<reference evidence="2" key="1">
    <citation type="journal article" date="2019" name="Int. J. Syst. Evol. Microbiol.">
        <title>The Global Catalogue of Microorganisms (GCM) 10K type strain sequencing project: providing services to taxonomists for standard genome sequencing and annotation.</title>
        <authorList>
            <consortium name="The Broad Institute Genomics Platform"/>
            <consortium name="The Broad Institute Genome Sequencing Center for Infectious Disease"/>
            <person name="Wu L."/>
            <person name="Ma J."/>
        </authorList>
    </citation>
    <scope>NUCLEOTIDE SEQUENCE [LARGE SCALE GENOMIC DNA]</scope>
    <source>
        <strain evidence="2">KCTC 62102</strain>
    </source>
</reference>
<dbReference type="Pfam" id="PF13433">
    <property type="entry name" value="Peripla_BP_5"/>
    <property type="match status" value="1"/>
</dbReference>
<keyword evidence="2" id="KW-1185">Reference proteome</keyword>
<proteinExistence type="predicted"/>
<dbReference type="PANTHER" id="PTHR47628:SF1">
    <property type="entry name" value="ALIPHATIC AMIDASE EXPRESSION-REGULATING PROTEIN"/>
    <property type="match status" value="1"/>
</dbReference>
<comment type="caution">
    <text evidence="1">The sequence shown here is derived from an EMBL/GenBank/DDBJ whole genome shotgun (WGS) entry which is preliminary data.</text>
</comment>
<sequence length="379" mass="41525">MAGLPEEWRIGILFSQRGLSMVTEAEHIRGTILAIEAINAAGGVRGRPLAPVMRDPESDPRLYREKARELLVDEGVNVILGCSHSASRKAVLPLIERHNGLLLYPSMYEGFEYSENVIYTGATLNQIGCSLADYLVRNHGRRIFLCGADYIFSRESNRVMRDLLEARGASIVGERHVPLAADTGALRGLIDDVRAAAPDVVFATIIGGPAREFYRLYAEAGFDPRERPIASLTMAETEIGRIGPEACVGHILSSSYFQTIDSPANAAFVAAFRSRFGDGATTSTWSANAYTQTRLLALALEQAGTLETEALSQAFLGQQVIAPEGPVRVDAETRHLWLTPRIGVVREGGLFDIRWQAPAPLRPDPYLATVRFDESWIEA</sequence>
<dbReference type="Proteomes" id="UP001595445">
    <property type="component" value="Unassembled WGS sequence"/>
</dbReference>
<protein>
    <submittedName>
        <fullName evidence="1">Transporter substrate-binding domain-containing protein</fullName>
    </submittedName>
</protein>
<dbReference type="CDD" id="cd06357">
    <property type="entry name" value="PBP1_AmiC"/>
    <property type="match status" value="1"/>
</dbReference>
<dbReference type="EMBL" id="JBHRSM010000051">
    <property type="protein sequence ID" value="MFC3088251.1"/>
    <property type="molecule type" value="Genomic_DNA"/>
</dbReference>
<dbReference type="PRINTS" id="PR00337">
    <property type="entry name" value="LEUILEVALBP"/>
</dbReference>
<accession>A0ABV7DYL3</accession>
<dbReference type="InterPro" id="IPR000709">
    <property type="entry name" value="Leu_Ile_Val-bd"/>
</dbReference>
<evidence type="ECO:0000313" key="1">
    <source>
        <dbReference type="EMBL" id="MFC3088251.1"/>
    </source>
</evidence>